<keyword evidence="2" id="KW-1185">Reference proteome</keyword>
<dbReference type="InterPro" id="IPR039942">
    <property type="entry name" value="SBSPO"/>
</dbReference>
<sequence length="135" mass="15474">MTRTRKILQSPQNGGKHCPTLMQKRGCQGYRCHGHHDKKILRETALLLPAALSYSRHANDSHDIRRNLRLRYHDSYKHNRELDSSSQAAIQTPKNINAAVLEDRCLLENFSSGNAVCSCSHPQLMLLYYRFPSTL</sequence>
<reference evidence="1" key="1">
    <citation type="submission" date="2020-05" db="UniProtKB">
        <authorList>
            <consortium name="EnsemblMetazoa"/>
        </authorList>
    </citation>
    <scope>IDENTIFICATION</scope>
    <source>
        <strain evidence="1">TTRI</strain>
    </source>
</reference>
<evidence type="ECO:0000313" key="2">
    <source>
        <dbReference type="Proteomes" id="UP000078200"/>
    </source>
</evidence>
<evidence type="ECO:0000313" key="1">
    <source>
        <dbReference type="EnsemblMetazoa" id="GAUT050086-PA"/>
    </source>
</evidence>
<protein>
    <submittedName>
        <fullName evidence="1">Uncharacterized protein</fullName>
    </submittedName>
</protein>
<dbReference type="STRING" id="7395.A0A1A9VWM1"/>
<name>A0A1A9VWM1_GLOAU</name>
<organism evidence="1 2">
    <name type="scientific">Glossina austeni</name>
    <name type="common">Savannah tsetse fly</name>
    <dbReference type="NCBI Taxonomy" id="7395"/>
    <lineage>
        <taxon>Eukaryota</taxon>
        <taxon>Metazoa</taxon>
        <taxon>Ecdysozoa</taxon>
        <taxon>Arthropoda</taxon>
        <taxon>Hexapoda</taxon>
        <taxon>Insecta</taxon>
        <taxon>Pterygota</taxon>
        <taxon>Neoptera</taxon>
        <taxon>Endopterygota</taxon>
        <taxon>Diptera</taxon>
        <taxon>Brachycera</taxon>
        <taxon>Muscomorpha</taxon>
        <taxon>Hippoboscoidea</taxon>
        <taxon>Glossinidae</taxon>
        <taxon>Glossina</taxon>
    </lineage>
</organism>
<dbReference type="PANTHER" id="PTHR20920">
    <property type="entry name" value="RPE-SPONDIN"/>
    <property type="match status" value="1"/>
</dbReference>
<proteinExistence type="predicted"/>
<dbReference type="VEuPathDB" id="VectorBase:GAUT050086"/>
<accession>A0A1A9VWM1</accession>
<dbReference type="Proteomes" id="UP000078200">
    <property type="component" value="Unassembled WGS sequence"/>
</dbReference>
<dbReference type="PANTHER" id="PTHR20920:SF5">
    <property type="entry name" value="SMB DOMAIN-CONTAINING PROTEIN"/>
    <property type="match status" value="1"/>
</dbReference>
<dbReference type="EnsemblMetazoa" id="GAUT050086-RA">
    <property type="protein sequence ID" value="GAUT050086-PA"/>
    <property type="gene ID" value="GAUT050086"/>
</dbReference>
<dbReference type="AlphaFoldDB" id="A0A1A9VWM1"/>